<dbReference type="AlphaFoldDB" id="A0AA39MUY4"/>
<gene>
    <name evidence="2" type="ORF">EV421DRAFT_1926324</name>
</gene>
<proteinExistence type="predicted"/>
<comment type="caution">
    <text evidence="2">The sequence shown here is derived from an EMBL/GenBank/DDBJ whole genome shotgun (WGS) entry which is preliminary data.</text>
</comment>
<accession>A0AA39MUY4</accession>
<keyword evidence="3" id="KW-1185">Reference proteome</keyword>
<reference evidence="2" key="1">
    <citation type="submission" date="2023-06" db="EMBL/GenBank/DDBJ databases">
        <authorList>
            <consortium name="Lawrence Berkeley National Laboratory"/>
            <person name="Ahrendt S."/>
            <person name="Sahu N."/>
            <person name="Indic B."/>
            <person name="Wong-Bajracharya J."/>
            <person name="Merenyi Z."/>
            <person name="Ke H.-M."/>
            <person name="Monk M."/>
            <person name="Kocsube S."/>
            <person name="Drula E."/>
            <person name="Lipzen A."/>
            <person name="Balint B."/>
            <person name="Henrissat B."/>
            <person name="Andreopoulos B."/>
            <person name="Martin F.M."/>
            <person name="Harder C.B."/>
            <person name="Rigling D."/>
            <person name="Ford K.L."/>
            <person name="Foster G.D."/>
            <person name="Pangilinan J."/>
            <person name="Papanicolaou A."/>
            <person name="Barry K."/>
            <person name="LaButti K."/>
            <person name="Viragh M."/>
            <person name="Koriabine M."/>
            <person name="Yan M."/>
            <person name="Riley R."/>
            <person name="Champramary S."/>
            <person name="Plett K.L."/>
            <person name="Tsai I.J."/>
            <person name="Slot J."/>
            <person name="Sipos G."/>
            <person name="Plett J."/>
            <person name="Nagy L.G."/>
            <person name="Grigoriev I.V."/>
        </authorList>
    </citation>
    <scope>NUCLEOTIDE SEQUENCE</scope>
    <source>
        <strain evidence="2">FPL87.14</strain>
    </source>
</reference>
<sequence length="346" mass="38647">MTMVQVTFIPTNAPSCQDKHFVGICNAIQGSQMLSLFASEIPPGDKVREYRKAKTPRYYIQMITHHFTSGSAYTGFPLETMTMMTLTLNPDDGLPSCDKQATAENKLLQEPTQSGEYTLQSQATLYSKHHCVPPSRHCQTRTMFRGKSTEQPLLGSKSWAAPTFRRFYFANIHFFHVWDQDQTCCIQLLTDPEPGLSSSVVLSVKSPPVKTPNHAELYHACSFEIDSILSTPDVNAWNSPNQSHSPCLGKHISRLKSLEEQVICHEQYSFIEVHNFVMNLDGTGLQLVLSIELSHLDLSEQYSYVLSAALMHKSESDTQSRHIGANRKRGQAGELTTGTEAFKGVG</sequence>
<dbReference type="EMBL" id="JAUEPT010000011">
    <property type="protein sequence ID" value="KAK0447557.1"/>
    <property type="molecule type" value="Genomic_DNA"/>
</dbReference>
<feature type="region of interest" description="Disordered" evidence="1">
    <location>
        <begin position="317"/>
        <end position="338"/>
    </location>
</feature>
<evidence type="ECO:0000256" key="1">
    <source>
        <dbReference type="SAM" id="MobiDB-lite"/>
    </source>
</evidence>
<evidence type="ECO:0000313" key="2">
    <source>
        <dbReference type="EMBL" id="KAK0447557.1"/>
    </source>
</evidence>
<organism evidence="2 3">
    <name type="scientific">Armillaria borealis</name>
    <dbReference type="NCBI Taxonomy" id="47425"/>
    <lineage>
        <taxon>Eukaryota</taxon>
        <taxon>Fungi</taxon>
        <taxon>Dikarya</taxon>
        <taxon>Basidiomycota</taxon>
        <taxon>Agaricomycotina</taxon>
        <taxon>Agaricomycetes</taxon>
        <taxon>Agaricomycetidae</taxon>
        <taxon>Agaricales</taxon>
        <taxon>Marasmiineae</taxon>
        <taxon>Physalacriaceae</taxon>
        <taxon>Armillaria</taxon>
    </lineage>
</organism>
<protein>
    <submittedName>
        <fullName evidence="2">Uncharacterized protein</fullName>
    </submittedName>
</protein>
<name>A0AA39MUY4_9AGAR</name>
<dbReference type="Proteomes" id="UP001175226">
    <property type="component" value="Unassembled WGS sequence"/>
</dbReference>
<evidence type="ECO:0000313" key="3">
    <source>
        <dbReference type="Proteomes" id="UP001175226"/>
    </source>
</evidence>